<feature type="domain" description="Gamma-butyrobetaine hydroxylase-like N-terminal" evidence="9">
    <location>
        <begin position="91"/>
        <end position="158"/>
    </location>
</feature>
<reference evidence="10" key="1">
    <citation type="submission" date="2023-06" db="EMBL/GenBank/DDBJ databases">
        <title>Genome-scale phylogeny and comparative genomics of the fungal order Sordariales.</title>
        <authorList>
            <consortium name="Lawrence Berkeley National Laboratory"/>
            <person name="Hensen N."/>
            <person name="Bonometti L."/>
            <person name="Westerberg I."/>
            <person name="Brannstrom I.O."/>
            <person name="Guillou S."/>
            <person name="Cros-Aarteil S."/>
            <person name="Calhoun S."/>
            <person name="Haridas S."/>
            <person name="Kuo A."/>
            <person name="Mondo S."/>
            <person name="Pangilinan J."/>
            <person name="Riley R."/>
            <person name="Labutti K."/>
            <person name="Andreopoulos B."/>
            <person name="Lipzen A."/>
            <person name="Chen C."/>
            <person name="Yanf M."/>
            <person name="Daum C."/>
            <person name="Ng V."/>
            <person name="Clum A."/>
            <person name="Steindorff A."/>
            <person name="Ohm R."/>
            <person name="Martin F."/>
            <person name="Silar P."/>
            <person name="Natvig D."/>
            <person name="Lalanne C."/>
            <person name="Gautier V."/>
            <person name="Ament-Velasquez S.L."/>
            <person name="Kruys A."/>
            <person name="Hutchinson M.I."/>
            <person name="Powell A.J."/>
            <person name="Barry K."/>
            <person name="Miller A.N."/>
            <person name="Grigoriev I.V."/>
            <person name="Debuchy R."/>
            <person name="Gladieux P."/>
            <person name="Thoren M.H."/>
            <person name="Johannesson H."/>
        </authorList>
    </citation>
    <scope>NUCLEOTIDE SEQUENCE</scope>
    <source>
        <strain evidence="10">SMH4607-1</strain>
    </source>
</reference>
<keyword evidence="4" id="KW-0223">Dioxygenase</keyword>
<dbReference type="GO" id="GO:0045329">
    <property type="term" value="P:carnitine biosynthetic process"/>
    <property type="evidence" value="ECO:0007669"/>
    <property type="project" value="TreeGrafter"/>
</dbReference>
<evidence type="ECO:0000256" key="3">
    <source>
        <dbReference type="ARBA" id="ARBA00022723"/>
    </source>
</evidence>
<evidence type="ECO:0000259" key="8">
    <source>
        <dbReference type="Pfam" id="PF02668"/>
    </source>
</evidence>
<keyword evidence="3" id="KW-0479">Metal-binding</keyword>
<feature type="domain" description="TauD/TfdA-like" evidence="8">
    <location>
        <begin position="215"/>
        <end position="459"/>
    </location>
</feature>
<dbReference type="Pfam" id="PF02668">
    <property type="entry name" value="TauD"/>
    <property type="match status" value="1"/>
</dbReference>
<feature type="region of interest" description="Disordered" evidence="7">
    <location>
        <begin position="43"/>
        <end position="77"/>
    </location>
</feature>
<keyword evidence="5" id="KW-0560">Oxidoreductase</keyword>
<proteinExistence type="inferred from homology"/>
<evidence type="ECO:0000256" key="1">
    <source>
        <dbReference type="ARBA" id="ARBA00001954"/>
    </source>
</evidence>
<feature type="region of interest" description="Disordered" evidence="7">
    <location>
        <begin position="497"/>
        <end position="520"/>
    </location>
</feature>
<evidence type="ECO:0000256" key="2">
    <source>
        <dbReference type="ARBA" id="ARBA00008654"/>
    </source>
</evidence>
<dbReference type="InterPro" id="IPR042098">
    <property type="entry name" value="TauD-like_sf"/>
</dbReference>
<organism evidence="10 11">
    <name type="scientific">Lasiosphaeris hirsuta</name>
    <dbReference type="NCBI Taxonomy" id="260670"/>
    <lineage>
        <taxon>Eukaryota</taxon>
        <taxon>Fungi</taxon>
        <taxon>Dikarya</taxon>
        <taxon>Ascomycota</taxon>
        <taxon>Pezizomycotina</taxon>
        <taxon>Sordariomycetes</taxon>
        <taxon>Sordariomycetidae</taxon>
        <taxon>Sordariales</taxon>
        <taxon>Lasiosphaeriaceae</taxon>
        <taxon>Lasiosphaeris</taxon>
    </lineage>
</organism>
<dbReference type="EMBL" id="JAUKUA010000002">
    <property type="protein sequence ID" value="KAK0724488.1"/>
    <property type="molecule type" value="Genomic_DNA"/>
</dbReference>
<dbReference type="GO" id="GO:0046872">
    <property type="term" value="F:metal ion binding"/>
    <property type="evidence" value="ECO:0007669"/>
    <property type="project" value="UniProtKB-KW"/>
</dbReference>
<dbReference type="AlphaFoldDB" id="A0AA40E6Q2"/>
<dbReference type="SUPFAM" id="SSF51197">
    <property type="entry name" value="Clavaminate synthase-like"/>
    <property type="match status" value="1"/>
</dbReference>
<dbReference type="InterPro" id="IPR038492">
    <property type="entry name" value="GBBH-like_N_sf"/>
</dbReference>
<evidence type="ECO:0000259" key="9">
    <source>
        <dbReference type="Pfam" id="PF06155"/>
    </source>
</evidence>
<dbReference type="Gene3D" id="3.60.130.10">
    <property type="entry name" value="Clavaminate synthase-like"/>
    <property type="match status" value="1"/>
</dbReference>
<evidence type="ECO:0000256" key="6">
    <source>
        <dbReference type="ARBA" id="ARBA00023004"/>
    </source>
</evidence>
<sequence length="520" mass="57962">MPPLPRISLATAGLLRAQLAPTTLSALRRCLFSHSVRTATCSRRPINTSPSQFRPLSYAPTRRQSSESTLQTSSDGANIKEITFHTHEPTDGTAMTLKFNDGPDLILSLLWLRDSCTCAHCVDPNSGQKNFSTVALPDNPEAESADVLPDGSLQVVWKPDSAGPTGTHTAVFPAADVEAWRRDKNIRPIHHEPVARTPWDKATYEGLLESGYCRVAYEDWLHSEDAYYRAFEALAETGLIFITGVPEGETEVEAIGQRIGTLQHTFYGLTWDVQSKPHAENVAYTNQFLGLHQDLLYHIPRPRLQLLHCIANSCEGGESLFSDGLRAAIDMRATSPDSYRTLMNAWVYFHYKKGGHSYEMHHPTINTTKEGHIRSIYWSPPFQAPFSRELMDESRPSRVGLAEWKTAATAFQASLEALGSMFEVKLKPGECAVFDNTRLVHGRREFATGSGHRWLKGTYISGQVFMAAQDRLQRRRGKLDSGNRHLLKSIGESEDLKGKMLLSQRDGRSKNGGVTNNPEQ</sequence>
<dbReference type="PANTHER" id="PTHR10696">
    <property type="entry name" value="GAMMA-BUTYROBETAINE HYDROXYLASE-RELATED"/>
    <property type="match status" value="1"/>
</dbReference>
<dbReference type="GO" id="GO:0005739">
    <property type="term" value="C:mitochondrion"/>
    <property type="evidence" value="ECO:0007669"/>
    <property type="project" value="TreeGrafter"/>
</dbReference>
<dbReference type="Pfam" id="PF06155">
    <property type="entry name" value="GBBH-like_N"/>
    <property type="match status" value="1"/>
</dbReference>
<dbReference type="Gene3D" id="3.30.2020.30">
    <property type="match status" value="1"/>
</dbReference>
<name>A0AA40E6Q2_9PEZI</name>
<evidence type="ECO:0000256" key="7">
    <source>
        <dbReference type="SAM" id="MobiDB-lite"/>
    </source>
</evidence>
<gene>
    <name evidence="10" type="ORF">B0H67DRAFT_568063</name>
</gene>
<evidence type="ECO:0008006" key="12">
    <source>
        <dbReference type="Google" id="ProtNLM"/>
    </source>
</evidence>
<comment type="caution">
    <text evidence="10">The sequence shown here is derived from an EMBL/GenBank/DDBJ whole genome shotgun (WGS) entry which is preliminary data.</text>
</comment>
<comment type="similarity">
    <text evidence="2">Belongs to the gamma-BBH/TMLD family.</text>
</comment>
<evidence type="ECO:0000313" key="10">
    <source>
        <dbReference type="EMBL" id="KAK0724488.1"/>
    </source>
</evidence>
<feature type="compositionally biased region" description="Polar residues" evidence="7">
    <location>
        <begin position="62"/>
        <end position="76"/>
    </location>
</feature>
<keyword evidence="11" id="KW-1185">Reference proteome</keyword>
<accession>A0AA40E6Q2</accession>
<evidence type="ECO:0000313" key="11">
    <source>
        <dbReference type="Proteomes" id="UP001172102"/>
    </source>
</evidence>
<comment type="cofactor">
    <cofactor evidence="1">
        <name>Fe(2+)</name>
        <dbReference type="ChEBI" id="CHEBI:29033"/>
    </cofactor>
</comment>
<evidence type="ECO:0000256" key="5">
    <source>
        <dbReference type="ARBA" id="ARBA00023002"/>
    </source>
</evidence>
<dbReference type="InterPro" id="IPR050411">
    <property type="entry name" value="AlphaKG_dependent_hydroxylases"/>
</dbReference>
<protein>
    <recommendedName>
        <fullName evidence="12">Gamma-butyrobetaine dioxygenase</fullName>
    </recommendedName>
</protein>
<feature type="compositionally biased region" description="Polar residues" evidence="7">
    <location>
        <begin position="43"/>
        <end position="54"/>
    </location>
</feature>
<dbReference type="GO" id="GO:0016706">
    <property type="term" value="F:2-oxoglutarate-dependent dioxygenase activity"/>
    <property type="evidence" value="ECO:0007669"/>
    <property type="project" value="UniProtKB-ARBA"/>
</dbReference>
<dbReference type="InterPro" id="IPR003819">
    <property type="entry name" value="TauD/TfdA-like"/>
</dbReference>
<keyword evidence="6" id="KW-0408">Iron</keyword>
<dbReference type="InterPro" id="IPR010376">
    <property type="entry name" value="GBBH-like_N"/>
</dbReference>
<dbReference type="Proteomes" id="UP001172102">
    <property type="component" value="Unassembled WGS sequence"/>
</dbReference>
<evidence type="ECO:0000256" key="4">
    <source>
        <dbReference type="ARBA" id="ARBA00022964"/>
    </source>
</evidence>
<dbReference type="PANTHER" id="PTHR10696:SF25">
    <property type="entry name" value="OXIDOREDUCTASE AIM17-RELATED"/>
    <property type="match status" value="1"/>
</dbReference>